<dbReference type="PANTHER" id="PTHR31749">
    <property type="entry name" value="KINETOCHORE-ASSOCIATED PROTEIN NSL1 HOMOLOG"/>
    <property type="match status" value="1"/>
</dbReference>
<accession>A0AA38H798</accession>
<protein>
    <submittedName>
        <fullName evidence="2">Uncharacterized protein</fullName>
    </submittedName>
</protein>
<sequence length="208" mass="23557">MSGPEPTIQRINVDAEAEWLKIRGNIERAMMETMEARLGTMPGGATGSAARAVRREVEARLGRIREDMFNLAKPNVRINGQAYETFIEATEPWDEALDHRMWSIATEKDSWMDEVAVLRKSLPGQVQAVDLDLERRRTNMEWLPEGEDEDDGPKEKAVVPPPPRQEEVKTLMEDTIANISELVQTAPVQLQRAQRAQTVREEVASLPR</sequence>
<dbReference type="GO" id="GO:0000070">
    <property type="term" value="P:mitotic sister chromatid segregation"/>
    <property type="evidence" value="ECO:0007669"/>
    <property type="project" value="InterPro"/>
</dbReference>
<evidence type="ECO:0000313" key="3">
    <source>
        <dbReference type="Proteomes" id="UP001164286"/>
    </source>
</evidence>
<gene>
    <name evidence="2" type="ORF">MKK02DRAFT_38816</name>
</gene>
<dbReference type="InterPro" id="IPR013950">
    <property type="entry name" value="Mis14/Nsl1"/>
</dbReference>
<dbReference type="Pfam" id="PF08641">
    <property type="entry name" value="Mis14"/>
    <property type="match status" value="1"/>
</dbReference>
<proteinExistence type="predicted"/>
<dbReference type="EMBL" id="JAKWFO010000008">
    <property type="protein sequence ID" value="KAI9634144.1"/>
    <property type="molecule type" value="Genomic_DNA"/>
</dbReference>
<dbReference type="RefSeq" id="XP_052943921.1">
    <property type="nucleotide sequence ID" value="XM_053090298.1"/>
</dbReference>
<name>A0AA38H798_9TREE</name>
<dbReference type="PANTHER" id="PTHR31749:SF3">
    <property type="entry name" value="KINETOCHORE-ASSOCIATED PROTEIN NSL1 HOMOLOG"/>
    <property type="match status" value="1"/>
</dbReference>
<dbReference type="Proteomes" id="UP001164286">
    <property type="component" value="Unassembled WGS sequence"/>
</dbReference>
<organism evidence="2 3">
    <name type="scientific">Dioszegia hungarica</name>
    <dbReference type="NCBI Taxonomy" id="4972"/>
    <lineage>
        <taxon>Eukaryota</taxon>
        <taxon>Fungi</taxon>
        <taxon>Dikarya</taxon>
        <taxon>Basidiomycota</taxon>
        <taxon>Agaricomycotina</taxon>
        <taxon>Tremellomycetes</taxon>
        <taxon>Tremellales</taxon>
        <taxon>Bulleribasidiaceae</taxon>
        <taxon>Dioszegia</taxon>
    </lineage>
</organism>
<comment type="caution">
    <text evidence="2">The sequence shown here is derived from an EMBL/GenBank/DDBJ whole genome shotgun (WGS) entry which is preliminary data.</text>
</comment>
<reference evidence="2" key="1">
    <citation type="journal article" date="2022" name="G3 (Bethesda)">
        <title>High quality genome of the basidiomycete yeast Dioszegia hungarica PDD-24b-2 isolated from cloud water.</title>
        <authorList>
            <person name="Jarrige D."/>
            <person name="Haridas S."/>
            <person name="Bleykasten-Grosshans C."/>
            <person name="Joly M."/>
            <person name="Nadalig T."/>
            <person name="Sancelme M."/>
            <person name="Vuilleumier S."/>
            <person name="Grigoriev I.V."/>
            <person name="Amato P."/>
            <person name="Bringel F."/>
        </authorList>
    </citation>
    <scope>NUCLEOTIDE SEQUENCE</scope>
    <source>
        <strain evidence="2">PDD-24b-2</strain>
    </source>
</reference>
<dbReference type="AlphaFoldDB" id="A0AA38H798"/>
<feature type="region of interest" description="Disordered" evidence="1">
    <location>
        <begin position="141"/>
        <end position="165"/>
    </location>
</feature>
<evidence type="ECO:0000313" key="2">
    <source>
        <dbReference type="EMBL" id="KAI9634144.1"/>
    </source>
</evidence>
<keyword evidence="3" id="KW-1185">Reference proteome</keyword>
<dbReference type="GeneID" id="77729503"/>
<evidence type="ECO:0000256" key="1">
    <source>
        <dbReference type="SAM" id="MobiDB-lite"/>
    </source>
</evidence>
<dbReference type="GO" id="GO:0000444">
    <property type="term" value="C:MIS12/MIND type complex"/>
    <property type="evidence" value="ECO:0007669"/>
    <property type="project" value="TreeGrafter"/>
</dbReference>